<dbReference type="RefSeq" id="WP_276237151.1">
    <property type="nucleotide sequence ID" value="NZ_CP119989.1"/>
</dbReference>
<evidence type="ECO:0000313" key="1">
    <source>
        <dbReference type="EMBL" id="MFC7098346.1"/>
    </source>
</evidence>
<comment type="caution">
    <text evidence="1">The sequence shown here is derived from an EMBL/GenBank/DDBJ whole genome shotgun (WGS) entry which is preliminary data.</text>
</comment>
<dbReference type="Gene3D" id="3.40.720.10">
    <property type="entry name" value="Alkaline Phosphatase, subunit A"/>
    <property type="match status" value="1"/>
</dbReference>
<accession>A0ABD5X189</accession>
<dbReference type="Pfam" id="PF01663">
    <property type="entry name" value="Phosphodiest"/>
    <property type="match status" value="1"/>
</dbReference>
<dbReference type="EMBL" id="JBHTAG010000003">
    <property type="protein sequence ID" value="MFC7098346.1"/>
    <property type="molecule type" value="Genomic_DNA"/>
</dbReference>
<dbReference type="AlphaFoldDB" id="A0ABD5X189"/>
<protein>
    <submittedName>
        <fullName evidence="1">Alkaline phosphatase family protein</fullName>
    </submittedName>
</protein>
<reference evidence="1 2" key="1">
    <citation type="journal article" date="2019" name="Int. J. Syst. Evol. Microbiol.">
        <title>The Global Catalogue of Microorganisms (GCM) 10K type strain sequencing project: providing services to taxonomists for standard genome sequencing and annotation.</title>
        <authorList>
            <consortium name="The Broad Institute Genomics Platform"/>
            <consortium name="The Broad Institute Genome Sequencing Center for Infectious Disease"/>
            <person name="Wu L."/>
            <person name="Ma J."/>
        </authorList>
    </citation>
    <scope>NUCLEOTIDE SEQUENCE [LARGE SCALE GENOMIC DNA]</scope>
    <source>
        <strain evidence="1 2">DT55</strain>
    </source>
</reference>
<dbReference type="InterPro" id="IPR002591">
    <property type="entry name" value="Phosphodiest/P_Trfase"/>
</dbReference>
<proteinExistence type="predicted"/>
<sequence>MTLVILAIDALDTKLVEHYDIDEYRLDAHTQMETVAHQFEHPFTPEAWATVATGLHPTEHGVTEDGTSSWNNPLIDFASKFVGHLDVHTRAWLGNKITALTGEEYTVGVTDAPTIFDPEYAVVHNWPGVANGAELRKTWQITDGDPPKEYFERELKGMAVQQFAWAREMAQHPIALAGVHVHTVDMASHAYGEQEDELERLYRWTAEQVRHVREGLGEDDELLILSDHGSYTSFLDPGEVPGKHAFRAFASTTHPDGPPKSVFDVKEWVEERIDVGEYQESNLDLPKEQLRDLGYID</sequence>
<dbReference type="InterPro" id="IPR017850">
    <property type="entry name" value="Alkaline_phosphatase_core_sf"/>
</dbReference>
<name>A0ABD5X189_9EURY</name>
<dbReference type="Proteomes" id="UP001596388">
    <property type="component" value="Unassembled WGS sequence"/>
</dbReference>
<keyword evidence="2" id="KW-1185">Reference proteome</keyword>
<dbReference type="GeneID" id="79270730"/>
<evidence type="ECO:0000313" key="2">
    <source>
        <dbReference type="Proteomes" id="UP001596388"/>
    </source>
</evidence>
<gene>
    <name evidence="1" type="ORF">ACFQKD_13625</name>
</gene>
<dbReference type="SUPFAM" id="SSF53649">
    <property type="entry name" value="Alkaline phosphatase-like"/>
    <property type="match status" value="1"/>
</dbReference>
<organism evidence="1 2">
    <name type="scientific">Halobaculum marinum</name>
    <dbReference type="NCBI Taxonomy" id="3031996"/>
    <lineage>
        <taxon>Archaea</taxon>
        <taxon>Methanobacteriati</taxon>
        <taxon>Methanobacteriota</taxon>
        <taxon>Stenosarchaea group</taxon>
        <taxon>Halobacteria</taxon>
        <taxon>Halobacteriales</taxon>
        <taxon>Haloferacaceae</taxon>
        <taxon>Halobaculum</taxon>
    </lineage>
</organism>